<feature type="domain" description="Thioredoxin" evidence="8">
    <location>
        <begin position="40"/>
        <end position="230"/>
    </location>
</feature>
<dbReference type="PROSITE" id="PS51352">
    <property type="entry name" value="THIOREDOXIN_2"/>
    <property type="match status" value="1"/>
</dbReference>
<accession>A0A0M9GKQ0</accession>
<dbReference type="EMBL" id="JXMU01000032">
    <property type="protein sequence ID" value="KPB00057.1"/>
    <property type="molecule type" value="Genomic_DNA"/>
</dbReference>
<organism evidence="9 10">
    <name type="scientific">Ahrensia marina</name>
    <dbReference type="NCBI Taxonomy" id="1514904"/>
    <lineage>
        <taxon>Bacteria</taxon>
        <taxon>Pseudomonadati</taxon>
        <taxon>Pseudomonadota</taxon>
        <taxon>Alphaproteobacteria</taxon>
        <taxon>Hyphomicrobiales</taxon>
        <taxon>Ahrensiaceae</taxon>
        <taxon>Ahrensia</taxon>
    </lineage>
</organism>
<feature type="transmembrane region" description="Helical" evidence="7">
    <location>
        <begin position="7"/>
        <end position="26"/>
    </location>
</feature>
<keyword evidence="6" id="KW-0676">Redox-active center</keyword>
<reference evidence="9 10" key="1">
    <citation type="submission" date="2015-01" db="EMBL/GenBank/DDBJ databases">
        <title>Ahrensia donghaiensis sp. nov., a novel dimethylsulphoniopropionate-cleavage bacterium isolated from seawater and emended descriptions of the genus Ahrensia and Ahrensia kielensis.</title>
        <authorList>
            <person name="Liu J."/>
        </authorList>
    </citation>
    <scope>NUCLEOTIDE SEQUENCE [LARGE SCALE GENOMIC DNA]</scope>
    <source>
        <strain evidence="9 10">LZD062</strain>
    </source>
</reference>
<dbReference type="Pfam" id="PF13462">
    <property type="entry name" value="Thioredoxin_4"/>
    <property type="match status" value="1"/>
</dbReference>
<gene>
    <name evidence="9" type="ORF">SU32_15925</name>
</gene>
<keyword evidence="5" id="KW-1015">Disulfide bond</keyword>
<keyword evidence="7" id="KW-0812">Transmembrane</keyword>
<dbReference type="InterPro" id="IPR036249">
    <property type="entry name" value="Thioredoxin-like_sf"/>
</dbReference>
<comment type="similarity">
    <text evidence="2">Belongs to the thioredoxin family. DsbA subfamily.</text>
</comment>
<evidence type="ECO:0000313" key="10">
    <source>
        <dbReference type="Proteomes" id="UP000038011"/>
    </source>
</evidence>
<keyword evidence="7" id="KW-0472">Membrane</keyword>
<proteinExistence type="inferred from homology"/>
<evidence type="ECO:0000256" key="5">
    <source>
        <dbReference type="ARBA" id="ARBA00023157"/>
    </source>
</evidence>
<evidence type="ECO:0000259" key="8">
    <source>
        <dbReference type="PROSITE" id="PS51352"/>
    </source>
</evidence>
<comment type="caution">
    <text evidence="9">The sequence shown here is derived from an EMBL/GenBank/DDBJ whole genome shotgun (WGS) entry which is preliminary data.</text>
</comment>
<keyword evidence="3" id="KW-0732">Signal</keyword>
<dbReference type="OrthoDB" id="9780340at2"/>
<evidence type="ECO:0000256" key="2">
    <source>
        <dbReference type="ARBA" id="ARBA00005791"/>
    </source>
</evidence>
<dbReference type="Gene3D" id="3.40.30.10">
    <property type="entry name" value="Glutaredoxin"/>
    <property type="match status" value="1"/>
</dbReference>
<dbReference type="InterPro" id="IPR013766">
    <property type="entry name" value="Thioredoxin_domain"/>
</dbReference>
<keyword evidence="4" id="KW-0560">Oxidoreductase</keyword>
<dbReference type="InterPro" id="IPR012336">
    <property type="entry name" value="Thioredoxin-like_fold"/>
</dbReference>
<name>A0A0M9GKQ0_9HYPH</name>
<dbReference type="PANTHER" id="PTHR13887">
    <property type="entry name" value="GLUTATHIONE S-TRANSFERASE KAPPA"/>
    <property type="match status" value="1"/>
</dbReference>
<dbReference type="AlphaFoldDB" id="A0A0M9GKQ0"/>
<dbReference type="STRING" id="1514904.SU32_15925"/>
<dbReference type="SUPFAM" id="SSF52833">
    <property type="entry name" value="Thioredoxin-like"/>
    <property type="match status" value="1"/>
</dbReference>
<protein>
    <submittedName>
        <fullName evidence="9">DSBA oxidoreductase</fullName>
    </submittedName>
</protein>
<dbReference type="RefSeq" id="WP_054000373.1">
    <property type="nucleotide sequence ID" value="NZ_JXMU01000032.1"/>
</dbReference>
<sequence length="243" mass="26656">MNRKTLIVGTVLISVGVFLVGIWIVFQQGIEQQIPNMANSQVTQNAQSADSKSAQFEEVLVRKYSPIMGAEDAPVTIVEFFDPACEACRAFYPTLKRIMAEFPDDVRVVVRYTPFHGEASEKAILILEAARLQNLFIPVKEALLNSQEEWASHGAPDSDSILAIAANAGLNLEEAATQMKSPSVIGVLNQDRKDVETVGVQQTPTFFINGEPLSQFGANELVSQVRKEVEKSRNQSESGEVSD</sequence>
<evidence type="ECO:0000256" key="7">
    <source>
        <dbReference type="SAM" id="Phobius"/>
    </source>
</evidence>
<evidence type="ECO:0000256" key="6">
    <source>
        <dbReference type="ARBA" id="ARBA00023284"/>
    </source>
</evidence>
<evidence type="ECO:0000256" key="3">
    <source>
        <dbReference type="ARBA" id="ARBA00022729"/>
    </source>
</evidence>
<dbReference type="PANTHER" id="PTHR13887:SF14">
    <property type="entry name" value="DISULFIDE BOND FORMATION PROTEIN D"/>
    <property type="match status" value="1"/>
</dbReference>
<dbReference type="Proteomes" id="UP000038011">
    <property type="component" value="Unassembled WGS sequence"/>
</dbReference>
<dbReference type="PATRIC" id="fig|1514904.3.peg.2592"/>
<evidence type="ECO:0000256" key="1">
    <source>
        <dbReference type="ARBA" id="ARBA00003565"/>
    </source>
</evidence>
<evidence type="ECO:0000256" key="4">
    <source>
        <dbReference type="ARBA" id="ARBA00023002"/>
    </source>
</evidence>
<evidence type="ECO:0000313" key="9">
    <source>
        <dbReference type="EMBL" id="KPB00057.1"/>
    </source>
</evidence>
<comment type="function">
    <text evidence="1">May be required for disulfide bond formation in some proteins.</text>
</comment>
<dbReference type="GO" id="GO:0016491">
    <property type="term" value="F:oxidoreductase activity"/>
    <property type="evidence" value="ECO:0007669"/>
    <property type="project" value="UniProtKB-KW"/>
</dbReference>
<keyword evidence="10" id="KW-1185">Reference proteome</keyword>
<keyword evidence="7" id="KW-1133">Transmembrane helix</keyword>